<sequence length="318" mass="37692">MTYFADNPNYSETQILFGIESFIIDIFTTGFKQPQLPVFKELLEQFEPIYNIDYYYYDHISVFISLKLIIDQMRYDLNNEHPDNYEFVLGLDNEDLNYLEITAKSMRAKVQQDLHQFGLQEEKNTKSLVDYAEDLFNHYSKLLIVRVDLGYTNEAKNNVDIDRFYRHFEVMRNRLSNKDTFFKDLQGYSWAIEQGKQKGYHVHLLLIYDGTKVQNGSYYAQRTGEKWQEITKDEGSYFNLNCNEYKNKLRRAGCEIGLGMLSRNNEGDWDLLLAVIGYLTLVREDKVMQRLRVKVEKNMQTFGKGQFENTKRRGIDRS</sequence>
<feature type="domain" description="YagK/YfjJ C-terminal" evidence="1">
    <location>
        <begin position="136"/>
        <end position="287"/>
    </location>
</feature>
<name>A0A150HKR7_9GAMM</name>
<gene>
    <name evidence="2" type="ORF">AVENLUH5627_03267</name>
</gene>
<dbReference type="EMBL" id="JRUE01000242">
    <property type="protein sequence ID" value="KXZ63625.1"/>
    <property type="molecule type" value="Genomic_DNA"/>
</dbReference>
<proteinExistence type="predicted"/>
<accession>A0A150HKR7</accession>
<comment type="caution">
    <text evidence="2">The sequence shown here is derived from an EMBL/GenBank/DDBJ whole genome shotgun (WGS) entry which is preliminary data.</text>
</comment>
<dbReference type="InterPro" id="IPR057271">
    <property type="entry name" value="YagK_YfjJ_C"/>
</dbReference>
<dbReference type="AlphaFoldDB" id="A0A150HKR7"/>
<organism evidence="2 3">
    <name type="scientific">Acinetobacter venetianus</name>
    <dbReference type="NCBI Taxonomy" id="52133"/>
    <lineage>
        <taxon>Bacteria</taxon>
        <taxon>Pseudomonadati</taxon>
        <taxon>Pseudomonadota</taxon>
        <taxon>Gammaproteobacteria</taxon>
        <taxon>Moraxellales</taxon>
        <taxon>Moraxellaceae</taxon>
        <taxon>Acinetobacter</taxon>
    </lineage>
</organism>
<dbReference type="Pfam" id="PF11726">
    <property type="entry name" value="YagK_YfjJ_C"/>
    <property type="match status" value="1"/>
</dbReference>
<evidence type="ECO:0000259" key="1">
    <source>
        <dbReference type="Pfam" id="PF11726"/>
    </source>
</evidence>
<protein>
    <recommendedName>
        <fullName evidence="1">YagK/YfjJ C-terminal domain-containing protein</fullName>
    </recommendedName>
</protein>
<reference evidence="2 3" key="1">
    <citation type="journal article" date="2016" name="Sci. Rep.">
        <title>Genomic and phenotypic characterization of the species Acinetobacter venetianus.</title>
        <authorList>
            <person name="Fondi M."/>
            <person name="Maida I."/>
            <person name="Perrin E."/>
            <person name="Orlandini V."/>
            <person name="La Torre L."/>
            <person name="Bosi E."/>
            <person name="Negroni A."/>
            <person name="Zanaroli G."/>
            <person name="Fava F."/>
            <person name="Decorosi F."/>
            <person name="Giovannetti L."/>
            <person name="Viti C."/>
            <person name="Vaneechoutte M."/>
            <person name="Dijkshoorn L."/>
            <person name="Fani R."/>
        </authorList>
    </citation>
    <scope>NUCLEOTIDE SEQUENCE [LARGE SCALE GENOMIC DNA]</scope>
    <source>
        <strain evidence="2 3">LUH5627</strain>
    </source>
</reference>
<evidence type="ECO:0000313" key="2">
    <source>
        <dbReference type="EMBL" id="KXZ63625.1"/>
    </source>
</evidence>
<dbReference type="PATRIC" id="fig|52133.18.peg.3351"/>
<dbReference type="Proteomes" id="UP000075680">
    <property type="component" value="Unassembled WGS sequence"/>
</dbReference>
<evidence type="ECO:0000313" key="3">
    <source>
        <dbReference type="Proteomes" id="UP000075680"/>
    </source>
</evidence>
<dbReference type="RefSeq" id="WP_061519721.1">
    <property type="nucleotide sequence ID" value="NZ_JRUE01000242.1"/>
</dbReference>